<protein>
    <recommendedName>
        <fullName evidence="1">RNase H type-1 domain-containing protein</fullName>
    </recommendedName>
</protein>
<dbReference type="PANTHER" id="PTHR47074">
    <property type="entry name" value="BNAC02G40300D PROTEIN"/>
    <property type="match status" value="1"/>
</dbReference>
<organism evidence="2 3">
    <name type="scientific">Thlaspi arvense</name>
    <name type="common">Field penny-cress</name>
    <dbReference type="NCBI Taxonomy" id="13288"/>
    <lineage>
        <taxon>Eukaryota</taxon>
        <taxon>Viridiplantae</taxon>
        <taxon>Streptophyta</taxon>
        <taxon>Embryophyta</taxon>
        <taxon>Tracheophyta</taxon>
        <taxon>Spermatophyta</taxon>
        <taxon>Magnoliopsida</taxon>
        <taxon>eudicotyledons</taxon>
        <taxon>Gunneridae</taxon>
        <taxon>Pentapetalae</taxon>
        <taxon>rosids</taxon>
        <taxon>malvids</taxon>
        <taxon>Brassicales</taxon>
        <taxon>Brassicaceae</taxon>
        <taxon>Thlaspideae</taxon>
        <taxon>Thlaspi</taxon>
    </lineage>
</organism>
<dbReference type="InterPro" id="IPR044730">
    <property type="entry name" value="RNase_H-like_dom_plant"/>
</dbReference>
<dbReference type="Proteomes" id="UP000836841">
    <property type="component" value="Chromosome 7"/>
</dbReference>
<dbReference type="InterPro" id="IPR012337">
    <property type="entry name" value="RNaseH-like_sf"/>
</dbReference>
<dbReference type="InterPro" id="IPR052929">
    <property type="entry name" value="RNase_H-like_EbsB-rel"/>
</dbReference>
<evidence type="ECO:0000313" key="2">
    <source>
        <dbReference type="EMBL" id="CAH2080244.1"/>
    </source>
</evidence>
<evidence type="ECO:0000313" key="3">
    <source>
        <dbReference type="Proteomes" id="UP000836841"/>
    </source>
</evidence>
<dbReference type="InterPro" id="IPR036397">
    <property type="entry name" value="RNaseH_sf"/>
</dbReference>
<dbReference type="GO" id="GO:0003676">
    <property type="term" value="F:nucleic acid binding"/>
    <property type="evidence" value="ECO:0007669"/>
    <property type="project" value="InterPro"/>
</dbReference>
<feature type="domain" description="RNase H type-1" evidence="1">
    <location>
        <begin position="46"/>
        <end position="164"/>
    </location>
</feature>
<keyword evidence="3" id="KW-1185">Reference proteome</keyword>
<dbReference type="CDD" id="cd06222">
    <property type="entry name" value="RNase_H_like"/>
    <property type="match status" value="1"/>
</dbReference>
<dbReference type="Gene3D" id="3.30.420.10">
    <property type="entry name" value="Ribonuclease H-like superfamily/Ribonuclease H"/>
    <property type="match status" value="1"/>
</dbReference>
<reference evidence="2 3" key="1">
    <citation type="submission" date="2022-03" db="EMBL/GenBank/DDBJ databases">
        <authorList>
            <person name="Nunn A."/>
            <person name="Chopra R."/>
            <person name="Nunn A."/>
            <person name="Contreras Garrido A."/>
        </authorList>
    </citation>
    <scope>NUCLEOTIDE SEQUENCE [LARGE SCALE GENOMIC DNA]</scope>
</reference>
<dbReference type="PANTHER" id="PTHR47074:SF11">
    <property type="entry name" value="REVERSE TRANSCRIPTASE-LIKE PROTEIN"/>
    <property type="match status" value="1"/>
</dbReference>
<gene>
    <name evidence="2" type="ORF">TAV2_LOCUS22736</name>
</gene>
<dbReference type="EMBL" id="OU466863">
    <property type="protein sequence ID" value="CAH2080244.1"/>
    <property type="molecule type" value="Genomic_DNA"/>
</dbReference>
<proteinExistence type="predicted"/>
<dbReference type="SUPFAM" id="SSF53098">
    <property type="entry name" value="Ribonuclease H-like"/>
    <property type="match status" value="1"/>
</dbReference>
<sequence length="175" mass="18967">MVLVIKASSEPQSWQAANIAKEPKYSQDSKPKEVPVTPTITTCCTHGAWNPESRNGGMGWVISNPEGATIRESSSARRFVSSALRVEVLAILSALREAISLEIKDMHIQSDSEVLINVITKGSELIEIAGILDDIWSIVPLFTSIFFSFINRSANILVDGLAKSVIFSLGPMGHA</sequence>
<evidence type="ECO:0000259" key="1">
    <source>
        <dbReference type="Pfam" id="PF13456"/>
    </source>
</evidence>
<dbReference type="InterPro" id="IPR002156">
    <property type="entry name" value="RNaseH_domain"/>
</dbReference>
<dbReference type="AlphaFoldDB" id="A0AAU9TBQ8"/>
<dbReference type="Pfam" id="PF13456">
    <property type="entry name" value="RVT_3"/>
    <property type="match status" value="1"/>
</dbReference>
<name>A0AAU9TBQ8_THLAR</name>
<dbReference type="GO" id="GO:0004523">
    <property type="term" value="F:RNA-DNA hybrid ribonuclease activity"/>
    <property type="evidence" value="ECO:0007669"/>
    <property type="project" value="InterPro"/>
</dbReference>
<accession>A0AAU9TBQ8</accession>